<dbReference type="PANTHER" id="PTHR36766">
    <property type="entry name" value="PLANT BROAD-SPECTRUM MILDEW RESISTANCE PROTEIN RPW8"/>
    <property type="match status" value="1"/>
</dbReference>
<evidence type="ECO:0000313" key="10">
    <source>
        <dbReference type="Proteomes" id="UP000324705"/>
    </source>
</evidence>
<keyword evidence="4" id="KW-0547">Nucleotide-binding</keyword>
<dbReference type="PRINTS" id="PR00364">
    <property type="entry name" value="DISEASERSIST"/>
</dbReference>
<dbReference type="GO" id="GO:0005524">
    <property type="term" value="F:ATP binding"/>
    <property type="evidence" value="ECO:0007669"/>
    <property type="project" value="UniProtKB-KW"/>
</dbReference>
<protein>
    <submittedName>
        <fullName evidence="9">Uncharacterized protein</fullName>
    </submittedName>
</protein>
<dbReference type="OMA" id="FATEIMH"/>
<dbReference type="Gene3D" id="3.40.50.300">
    <property type="entry name" value="P-loop containing nucleotide triphosphate hydrolases"/>
    <property type="match status" value="1"/>
</dbReference>
<organism evidence="9 10">
    <name type="scientific">Triticum turgidum subsp. durum</name>
    <name type="common">Durum wheat</name>
    <name type="synonym">Triticum durum</name>
    <dbReference type="NCBI Taxonomy" id="4567"/>
    <lineage>
        <taxon>Eukaryota</taxon>
        <taxon>Viridiplantae</taxon>
        <taxon>Streptophyta</taxon>
        <taxon>Embryophyta</taxon>
        <taxon>Tracheophyta</taxon>
        <taxon>Spermatophyta</taxon>
        <taxon>Magnoliopsida</taxon>
        <taxon>Liliopsida</taxon>
        <taxon>Poales</taxon>
        <taxon>Poaceae</taxon>
        <taxon>BOP clade</taxon>
        <taxon>Pooideae</taxon>
        <taxon>Triticodae</taxon>
        <taxon>Triticeae</taxon>
        <taxon>Triticinae</taxon>
        <taxon>Triticum</taxon>
    </lineage>
</organism>
<keyword evidence="2" id="KW-0433">Leucine-rich repeat</keyword>
<dbReference type="GO" id="GO:0043531">
    <property type="term" value="F:ADP binding"/>
    <property type="evidence" value="ECO:0007669"/>
    <property type="project" value="InterPro"/>
</dbReference>
<dbReference type="Gramene" id="TRITD1Bv1G003730.1">
    <property type="protein sequence ID" value="TRITD1Bv1G003730.1"/>
    <property type="gene ID" value="TRITD1Bv1G003730"/>
</dbReference>
<dbReference type="Pfam" id="PF18052">
    <property type="entry name" value="Rx_N"/>
    <property type="match status" value="1"/>
</dbReference>
<dbReference type="Pfam" id="PF00931">
    <property type="entry name" value="NB-ARC"/>
    <property type="match status" value="1"/>
</dbReference>
<evidence type="ECO:0000259" key="7">
    <source>
        <dbReference type="Pfam" id="PF00931"/>
    </source>
</evidence>
<evidence type="ECO:0000256" key="2">
    <source>
        <dbReference type="ARBA" id="ARBA00022614"/>
    </source>
</evidence>
<dbReference type="SUPFAM" id="SSF52540">
    <property type="entry name" value="P-loop containing nucleoside triphosphate hydrolases"/>
    <property type="match status" value="1"/>
</dbReference>
<evidence type="ECO:0000256" key="1">
    <source>
        <dbReference type="ARBA" id="ARBA00008894"/>
    </source>
</evidence>
<dbReference type="InterPro" id="IPR027417">
    <property type="entry name" value="P-loop_NTPase"/>
</dbReference>
<evidence type="ECO:0000256" key="4">
    <source>
        <dbReference type="ARBA" id="ARBA00022741"/>
    </source>
</evidence>
<dbReference type="PANTHER" id="PTHR36766:SF64">
    <property type="entry name" value="OS12G0206100 PROTEIN"/>
    <property type="match status" value="1"/>
</dbReference>
<dbReference type="InterPro" id="IPR002182">
    <property type="entry name" value="NB-ARC"/>
</dbReference>
<reference evidence="9 10" key="1">
    <citation type="submission" date="2017-09" db="EMBL/GenBank/DDBJ databases">
        <authorList>
            <consortium name="International Durum Wheat Genome Sequencing Consortium (IDWGSC)"/>
            <person name="Milanesi L."/>
        </authorList>
    </citation>
    <scope>NUCLEOTIDE SEQUENCE [LARGE SCALE GENOMIC DNA]</scope>
    <source>
        <strain evidence="10">cv. Svevo</strain>
    </source>
</reference>
<dbReference type="AlphaFoldDB" id="A0A9R0QIS1"/>
<evidence type="ECO:0000313" key="9">
    <source>
        <dbReference type="EMBL" id="VAH12251.1"/>
    </source>
</evidence>
<dbReference type="Proteomes" id="UP000324705">
    <property type="component" value="Chromosome 1B"/>
</dbReference>
<dbReference type="GO" id="GO:0006952">
    <property type="term" value="P:defense response"/>
    <property type="evidence" value="ECO:0007669"/>
    <property type="project" value="UniProtKB-KW"/>
</dbReference>
<evidence type="ECO:0000256" key="3">
    <source>
        <dbReference type="ARBA" id="ARBA00022737"/>
    </source>
</evidence>
<evidence type="ECO:0000256" key="5">
    <source>
        <dbReference type="ARBA" id="ARBA00022821"/>
    </source>
</evidence>
<feature type="domain" description="Disease resistance N-terminal" evidence="8">
    <location>
        <begin position="9"/>
        <end position="98"/>
    </location>
</feature>
<gene>
    <name evidence="9" type="ORF">TRITD_1Bv1G003730</name>
</gene>
<evidence type="ECO:0000259" key="8">
    <source>
        <dbReference type="Pfam" id="PF18052"/>
    </source>
</evidence>
<keyword evidence="10" id="KW-1185">Reference proteome</keyword>
<feature type="domain" description="NB-ARC" evidence="7">
    <location>
        <begin position="177"/>
        <end position="344"/>
    </location>
</feature>
<comment type="similarity">
    <text evidence="1">Belongs to the disease resistance NB-LRR family.</text>
</comment>
<sequence>MAESLLLPVVRVAAGKAGDVLVTTMTRMYGIDGNRRKLERQLVSIQCKLVDAEAKSETDGYVKLSMKALRSVAYEADGVLDDFRYKALRRDLQIGSSKTRKVLSHFTSHSPLLFRLTMSRKLSNVLEKINNLVEEANKFGLVENPAEAPRVSYQDTHAALDRSAEIFGRDEDKQVVVDLLLAQQDQENVQVLPIFGMGGLGKTTLAKMVYNDPRVQQHFQLNMWHCVSENFEAAAAVKFVIELATETRCNLPDTIELLRLELQKVIGQKRYLLVLDDLWNEDESKWEDLLKPLLCSVGGPGSVILVTCRSKQVASLMGTLGPHELACLSEDDSWKLFSKKAFGNGVEEQAELVTIG</sequence>
<keyword evidence="3" id="KW-0677">Repeat</keyword>
<dbReference type="InterPro" id="IPR041118">
    <property type="entry name" value="Rx_N"/>
</dbReference>
<keyword evidence="6" id="KW-0067">ATP-binding</keyword>
<name>A0A9R0QIS1_TRITD</name>
<dbReference type="EMBL" id="LT934112">
    <property type="protein sequence ID" value="VAH12251.1"/>
    <property type="molecule type" value="Genomic_DNA"/>
</dbReference>
<dbReference type="Gene3D" id="1.20.5.4130">
    <property type="match status" value="1"/>
</dbReference>
<keyword evidence="5" id="KW-0611">Plant defense</keyword>
<accession>A0A9R0QIS1</accession>
<proteinExistence type="inferred from homology"/>
<evidence type="ECO:0000256" key="6">
    <source>
        <dbReference type="ARBA" id="ARBA00022840"/>
    </source>
</evidence>